<evidence type="ECO:0000313" key="2">
    <source>
        <dbReference type="Proteomes" id="UP000183223"/>
    </source>
</evidence>
<gene>
    <name evidence="1" type="ORF">SAMN02982990_02922</name>
</gene>
<dbReference type="OrthoDB" id="8592993at2"/>
<dbReference type="RefSeq" id="WP_049583498.1">
    <property type="nucleotide sequence ID" value="NZ_CAWQXX010000058.1"/>
</dbReference>
<evidence type="ECO:0008006" key="3">
    <source>
        <dbReference type="Google" id="ProtNLM"/>
    </source>
</evidence>
<protein>
    <recommendedName>
        <fullName evidence="3">Immunity protein 50</fullName>
    </recommendedName>
</protein>
<sequence length="134" mass="15263">MNIIDAIDSNLFLKELFPLGLTEDVFLGQIGFDVEGRISLNIHTKQRPEKEIVKWGVWGKDYDVIVIKLLGRGGKSVNIKNLKNINYSPLFIAQHNDGYIIKQVSDSWSVEFDFDIMIFQRCNVYIDGGDDPAL</sequence>
<dbReference type="AlphaFoldDB" id="A0A1G5R2V5"/>
<accession>A0A1G5R2V5</accession>
<keyword evidence="2" id="KW-1185">Reference proteome</keyword>
<dbReference type="GeneID" id="45656446"/>
<name>A0A1G5R2V5_PHOLU</name>
<proteinExistence type="predicted"/>
<dbReference type="Proteomes" id="UP000183223">
    <property type="component" value="Unassembled WGS sequence"/>
</dbReference>
<evidence type="ECO:0000313" key="1">
    <source>
        <dbReference type="EMBL" id="SCZ68424.1"/>
    </source>
</evidence>
<reference evidence="2" key="1">
    <citation type="submission" date="2016-10" db="EMBL/GenBank/DDBJ databases">
        <authorList>
            <person name="Varghese N."/>
            <person name="Submissions S."/>
        </authorList>
    </citation>
    <scope>NUCLEOTIDE SEQUENCE [LARGE SCALE GENOMIC DNA]</scope>
    <source>
        <strain evidence="2">ATCC 29999</strain>
    </source>
</reference>
<dbReference type="EMBL" id="FMWJ01000014">
    <property type="protein sequence ID" value="SCZ68424.1"/>
    <property type="molecule type" value="Genomic_DNA"/>
</dbReference>
<organism evidence="1 2">
    <name type="scientific">Photorhabdus luminescens</name>
    <name type="common">Xenorhabdus luminescens</name>
    <dbReference type="NCBI Taxonomy" id="29488"/>
    <lineage>
        <taxon>Bacteria</taxon>
        <taxon>Pseudomonadati</taxon>
        <taxon>Pseudomonadota</taxon>
        <taxon>Gammaproteobacteria</taxon>
        <taxon>Enterobacterales</taxon>
        <taxon>Morganellaceae</taxon>
        <taxon>Photorhabdus</taxon>
    </lineage>
</organism>